<feature type="region of interest" description="Disordered" evidence="1">
    <location>
        <begin position="146"/>
        <end position="169"/>
    </location>
</feature>
<comment type="caution">
    <text evidence="2">The sequence shown here is derived from an EMBL/GenBank/DDBJ whole genome shotgun (WGS) entry which is preliminary data.</text>
</comment>
<feature type="compositionally biased region" description="Polar residues" evidence="1">
    <location>
        <begin position="147"/>
        <end position="169"/>
    </location>
</feature>
<dbReference type="Proteomes" id="UP001492380">
    <property type="component" value="Unassembled WGS sequence"/>
</dbReference>
<gene>
    <name evidence="2" type="ORF">HDK90DRAFT_145873</name>
</gene>
<evidence type="ECO:0000256" key="1">
    <source>
        <dbReference type="SAM" id="MobiDB-lite"/>
    </source>
</evidence>
<name>A0ABR1YZK2_9PEZI</name>
<evidence type="ECO:0000313" key="2">
    <source>
        <dbReference type="EMBL" id="KAK8244142.1"/>
    </source>
</evidence>
<accession>A0ABR1YZK2</accession>
<reference evidence="2 3" key="1">
    <citation type="submission" date="2024-04" db="EMBL/GenBank/DDBJ databases">
        <title>Phyllosticta paracitricarpa is synonymous to the EU quarantine fungus P. citricarpa based on phylogenomic analyses.</title>
        <authorList>
            <consortium name="Lawrence Berkeley National Laboratory"/>
            <person name="Van Ingen-Buijs V.A."/>
            <person name="Van Westerhoven A.C."/>
            <person name="Haridas S."/>
            <person name="Skiadas P."/>
            <person name="Martin F."/>
            <person name="Groenewald J.Z."/>
            <person name="Crous P.W."/>
            <person name="Seidl M.F."/>
        </authorList>
    </citation>
    <scope>NUCLEOTIDE SEQUENCE [LARGE SCALE GENOMIC DNA]</scope>
    <source>
        <strain evidence="2 3">CBS 123374</strain>
    </source>
</reference>
<dbReference type="EMBL" id="JBBWRZ010000002">
    <property type="protein sequence ID" value="KAK8244142.1"/>
    <property type="molecule type" value="Genomic_DNA"/>
</dbReference>
<sequence>MHQRRSPFARFFLSRLRPDLIRPKSLTPQRKREEGEEKKKKKKTAASPGPACRRPTPKTSKCLSLPHQRRLHTVLVLAGQLLSPRSANIYYLHSTVPPGVSSQSSVPSPPLPRIARRRATPSLFPPAPRRLALSHGSVAKLNPCLISPTSASSPNPVSAISRPPSSLTH</sequence>
<protein>
    <submittedName>
        <fullName evidence="2">Uncharacterized protein</fullName>
    </submittedName>
</protein>
<organism evidence="2 3">
    <name type="scientific">Phyllosticta capitalensis</name>
    <dbReference type="NCBI Taxonomy" id="121624"/>
    <lineage>
        <taxon>Eukaryota</taxon>
        <taxon>Fungi</taxon>
        <taxon>Dikarya</taxon>
        <taxon>Ascomycota</taxon>
        <taxon>Pezizomycotina</taxon>
        <taxon>Dothideomycetes</taxon>
        <taxon>Dothideomycetes incertae sedis</taxon>
        <taxon>Botryosphaeriales</taxon>
        <taxon>Phyllostictaceae</taxon>
        <taxon>Phyllosticta</taxon>
    </lineage>
</organism>
<proteinExistence type="predicted"/>
<keyword evidence="3" id="KW-1185">Reference proteome</keyword>
<feature type="region of interest" description="Disordered" evidence="1">
    <location>
        <begin position="20"/>
        <end position="61"/>
    </location>
</feature>
<evidence type="ECO:0000313" key="3">
    <source>
        <dbReference type="Proteomes" id="UP001492380"/>
    </source>
</evidence>